<dbReference type="Pfam" id="PF21680">
    <property type="entry name" value="GIDA_C_1st"/>
    <property type="match status" value="1"/>
</dbReference>
<dbReference type="InterPro" id="IPR004416">
    <property type="entry name" value="MnmG"/>
</dbReference>
<keyword evidence="7 11" id="KW-0274">FAD</keyword>
<dbReference type="FunFam" id="3.50.50.60:FF:000082">
    <property type="entry name" value="protein MTO1 homolog, mitochondrial isoform X1"/>
    <property type="match status" value="1"/>
</dbReference>
<evidence type="ECO:0000256" key="10">
    <source>
        <dbReference type="ARBA" id="ARBA00031800"/>
    </source>
</evidence>
<feature type="binding site" evidence="11">
    <location>
        <begin position="271"/>
        <end position="285"/>
    </location>
    <ligand>
        <name>NAD(+)</name>
        <dbReference type="ChEBI" id="CHEBI:57540"/>
    </ligand>
</feature>
<keyword evidence="11" id="KW-0963">Cytoplasm</keyword>
<dbReference type="SUPFAM" id="SSF51905">
    <property type="entry name" value="FAD/NAD(P)-binding domain"/>
    <property type="match status" value="1"/>
</dbReference>
<dbReference type="NCBIfam" id="TIGR00136">
    <property type="entry name" value="mnmG_gidA"/>
    <property type="match status" value="1"/>
</dbReference>
<comment type="subcellular location">
    <subcellularLocation>
        <location evidence="11">Cytoplasm</location>
    </subcellularLocation>
</comment>
<dbReference type="AlphaFoldDB" id="A0AAU7JED2"/>
<dbReference type="InterPro" id="IPR047001">
    <property type="entry name" value="MnmG_C_subdom"/>
</dbReference>
<keyword evidence="8 11" id="KW-0520">NAD</keyword>
<dbReference type="PANTHER" id="PTHR11806:SF0">
    <property type="entry name" value="PROTEIN MTO1 HOMOLOG, MITOCHONDRIAL"/>
    <property type="match status" value="1"/>
</dbReference>
<evidence type="ECO:0000256" key="7">
    <source>
        <dbReference type="ARBA" id="ARBA00022827"/>
    </source>
</evidence>
<comment type="similarity">
    <text evidence="3 11">Belongs to the MnmG family.</text>
</comment>
<dbReference type="HAMAP" id="MF_00129">
    <property type="entry name" value="MnmG_GidA"/>
    <property type="match status" value="1"/>
</dbReference>
<dbReference type="Gene3D" id="1.10.150.570">
    <property type="entry name" value="GidA associated domain, C-terminal subdomain"/>
    <property type="match status" value="1"/>
</dbReference>
<comment type="cofactor">
    <cofactor evidence="1 11">
        <name>FAD</name>
        <dbReference type="ChEBI" id="CHEBI:57692"/>
    </cofactor>
</comment>
<comment type="caution">
    <text evidence="11">Lacks conserved residue(s) required for the propagation of feature annotation.</text>
</comment>
<dbReference type="GO" id="GO:0030488">
    <property type="term" value="P:tRNA methylation"/>
    <property type="evidence" value="ECO:0007669"/>
    <property type="project" value="TreeGrafter"/>
</dbReference>
<dbReference type="InterPro" id="IPR020595">
    <property type="entry name" value="MnmG-rel_CS"/>
</dbReference>
<dbReference type="PROSITE" id="PS01281">
    <property type="entry name" value="GIDA_2"/>
    <property type="match status" value="1"/>
</dbReference>
<name>A0AAU7JED2_9HYPH</name>
<evidence type="ECO:0000256" key="5">
    <source>
        <dbReference type="ARBA" id="ARBA00022630"/>
    </source>
</evidence>
<evidence type="ECO:0000256" key="4">
    <source>
        <dbReference type="ARBA" id="ARBA00020461"/>
    </source>
</evidence>
<evidence type="ECO:0000256" key="2">
    <source>
        <dbReference type="ARBA" id="ARBA00003717"/>
    </source>
</evidence>
<dbReference type="InterPro" id="IPR049312">
    <property type="entry name" value="GIDA_C_N"/>
</dbReference>
<evidence type="ECO:0000256" key="1">
    <source>
        <dbReference type="ARBA" id="ARBA00001974"/>
    </source>
</evidence>
<feature type="binding site" evidence="11">
    <location>
        <begin position="12"/>
        <end position="17"/>
    </location>
    <ligand>
        <name>FAD</name>
        <dbReference type="ChEBI" id="CHEBI:57692"/>
    </ligand>
</feature>
<evidence type="ECO:0000256" key="3">
    <source>
        <dbReference type="ARBA" id="ARBA00007653"/>
    </source>
</evidence>
<dbReference type="RefSeq" id="WP_406855586.1">
    <property type="nucleotide sequence ID" value="NZ_CP157484.1"/>
</dbReference>
<gene>
    <name evidence="11 13" type="primary">mnmG</name>
    <name evidence="11" type="synonym">gidA</name>
    <name evidence="13" type="ORF">ABEG18_24135</name>
</gene>
<dbReference type="EMBL" id="CP157484">
    <property type="protein sequence ID" value="XBO38747.1"/>
    <property type="molecule type" value="Genomic_DNA"/>
</dbReference>
<dbReference type="InterPro" id="IPR044920">
    <property type="entry name" value="MnmG_C_subdom_sf"/>
</dbReference>
<dbReference type="InterPro" id="IPR036188">
    <property type="entry name" value="FAD/NAD-bd_sf"/>
</dbReference>
<dbReference type="InterPro" id="IPR026904">
    <property type="entry name" value="MnmG_C"/>
</dbReference>
<protein>
    <recommendedName>
        <fullName evidence="4 11">tRNA uridine 5-carboxymethylaminomethyl modification enzyme MnmG</fullName>
    </recommendedName>
    <alternativeName>
        <fullName evidence="10 11">Glucose-inhibited division protein A</fullName>
    </alternativeName>
</protein>
<dbReference type="PROSITE" id="PS01280">
    <property type="entry name" value="GIDA_1"/>
    <property type="match status" value="1"/>
</dbReference>
<evidence type="ECO:0000313" key="13">
    <source>
        <dbReference type="EMBL" id="XBO38747.1"/>
    </source>
</evidence>
<dbReference type="GO" id="GO:0050660">
    <property type="term" value="F:flavin adenine dinucleotide binding"/>
    <property type="evidence" value="ECO:0007669"/>
    <property type="project" value="UniProtKB-UniRule"/>
</dbReference>
<dbReference type="Pfam" id="PF13932">
    <property type="entry name" value="SAM_GIDA_C"/>
    <property type="match status" value="1"/>
</dbReference>
<reference evidence="13" key="1">
    <citation type="submission" date="2024-05" db="EMBL/GenBank/DDBJ databases">
        <authorList>
            <person name="Kim S."/>
            <person name="Heo J."/>
            <person name="Choi H."/>
            <person name="Choi Y."/>
            <person name="Kwon S.-W."/>
            <person name="Kim Y."/>
        </authorList>
    </citation>
    <scope>NUCLEOTIDE SEQUENCE</scope>
    <source>
        <strain evidence="13">KACC 23698</strain>
    </source>
</reference>
<dbReference type="Pfam" id="PF01134">
    <property type="entry name" value="GIDA"/>
    <property type="match status" value="1"/>
</dbReference>
<dbReference type="GO" id="GO:0005829">
    <property type="term" value="C:cytosol"/>
    <property type="evidence" value="ECO:0007669"/>
    <property type="project" value="TreeGrafter"/>
</dbReference>
<proteinExistence type="inferred from homology"/>
<dbReference type="InterPro" id="IPR002218">
    <property type="entry name" value="MnmG-rel"/>
</dbReference>
<dbReference type="GO" id="GO:0002098">
    <property type="term" value="P:tRNA wobble uridine modification"/>
    <property type="evidence" value="ECO:0007669"/>
    <property type="project" value="InterPro"/>
</dbReference>
<evidence type="ECO:0000259" key="12">
    <source>
        <dbReference type="SMART" id="SM01228"/>
    </source>
</evidence>
<accession>A0AAU7JED2</accession>
<dbReference type="SMART" id="SM01228">
    <property type="entry name" value="GIDA_assoc_3"/>
    <property type="match status" value="1"/>
</dbReference>
<evidence type="ECO:0000256" key="8">
    <source>
        <dbReference type="ARBA" id="ARBA00023027"/>
    </source>
</evidence>
<feature type="domain" description="tRNA uridine 5-carboxymethylaminomethyl modification enzyme C-terminal subdomain" evidence="12">
    <location>
        <begin position="540"/>
        <end position="611"/>
    </location>
</feature>
<sequence>MNALSFDVVVVGGGHAGVEAATAAARTGAKTALVTHRFATVGEMSCNPAIGGLGKGHLVREIDALDGVMARAADAGGIQFRVLNRRKGPAVRGPRAQADRKLYRNAVQDMVRQTHGLDVIEGEASSLHFTNQALRGLTLADGRVVTCGAVVLTTGTFLNGLIHIGATTRPAGRMGEQPSIQLSRSLQALNLPLGRLKTGTPARLDGRTIDWSGLEHQDGDNPPEPFSSLTSAITREQVRCGITYTNDRTHEVIRSNLDRAPVFTGAIQGRGPRYCPSIEDKVVRFADRTMHQIFLEPEGLDDDTVYPNGISTSLPEDVQAALIATISGLEKARILRPGYAIEYDYVDPTALWPTLEVKAASGLYLAGQINGTTGYEEAAAQGVVAGLNAARRAGGQDGVVIDRTQAYMGVLIDDLVTKGVSEPYRMFTSRAEYRLSLRCDNAEDRLHALGVEAGLVGPERRRRFAAKQADLQRGRALLDGLTVTSAQGARMGLRLNQDGSTRSAYELLSYPDISFERLCAIWPELHTIAGPVAERLAVDATYSVYLDRQDKDIASFRREEAMALPADLTYEGLPGLSSELKMRLQTVRPASLGQAGRLEGMTPAALAIVAAHARRSGRFAAETTRYA</sequence>
<organism evidence="13">
    <name type="scientific">Alsobacter sp. KACC 23698</name>
    <dbReference type="NCBI Taxonomy" id="3149229"/>
    <lineage>
        <taxon>Bacteria</taxon>
        <taxon>Pseudomonadati</taxon>
        <taxon>Pseudomonadota</taxon>
        <taxon>Alphaproteobacteria</taxon>
        <taxon>Hyphomicrobiales</taxon>
        <taxon>Alsobacteraceae</taxon>
        <taxon>Alsobacter</taxon>
    </lineage>
</organism>
<dbReference type="Gene3D" id="3.50.50.60">
    <property type="entry name" value="FAD/NAD(P)-binding domain"/>
    <property type="match status" value="2"/>
</dbReference>
<comment type="function">
    <text evidence="2 11">NAD-binding protein involved in the addition of a carboxymethylaminomethyl (cmnm) group at the wobble position (U34) of certain tRNAs, forming tRNA-cmnm(5)s(2)U34.</text>
</comment>
<keyword evidence="5 11" id="KW-0285">Flavoprotein</keyword>
<dbReference type="FunFam" id="3.50.50.60:FF:000002">
    <property type="entry name" value="tRNA uridine 5-carboxymethylaminomethyl modification enzyme MnmG"/>
    <property type="match status" value="1"/>
</dbReference>
<evidence type="ECO:0000256" key="6">
    <source>
        <dbReference type="ARBA" id="ARBA00022694"/>
    </source>
</evidence>
<evidence type="ECO:0000256" key="9">
    <source>
        <dbReference type="ARBA" id="ARBA00025948"/>
    </source>
</evidence>
<dbReference type="InterPro" id="IPR040131">
    <property type="entry name" value="MnmG_N"/>
</dbReference>
<dbReference type="PANTHER" id="PTHR11806">
    <property type="entry name" value="GLUCOSE INHIBITED DIVISION PROTEIN A"/>
    <property type="match status" value="1"/>
</dbReference>
<evidence type="ECO:0000256" key="11">
    <source>
        <dbReference type="HAMAP-Rule" id="MF_00129"/>
    </source>
</evidence>
<keyword evidence="6 11" id="KW-0819">tRNA processing</keyword>
<comment type="subunit">
    <text evidence="9 11">Homodimer. Heterotetramer of two MnmE and two MnmG subunits.</text>
</comment>